<dbReference type="STRING" id="463301.SAMN04487955_11721"/>
<dbReference type="NCBIfam" id="TIGR00444">
    <property type="entry name" value="mazG"/>
    <property type="match status" value="1"/>
</dbReference>
<dbReference type="InterPro" id="IPR048015">
    <property type="entry name" value="NTP-PPase_MazG-like_N"/>
</dbReference>
<dbReference type="RefSeq" id="WP_089797314.1">
    <property type="nucleotide sequence ID" value="NZ_FPBP01000017.1"/>
</dbReference>
<evidence type="ECO:0000313" key="7">
    <source>
        <dbReference type="EMBL" id="SFU94642.1"/>
    </source>
</evidence>
<dbReference type="GO" id="GO:0006950">
    <property type="term" value="P:response to stress"/>
    <property type="evidence" value="ECO:0007669"/>
    <property type="project" value="UniProtKB-ARBA"/>
</dbReference>
<dbReference type="InterPro" id="IPR011551">
    <property type="entry name" value="NTP_PyrPHydrolase_MazG"/>
</dbReference>
<dbReference type="GO" id="GO:0046081">
    <property type="term" value="P:dUTP catabolic process"/>
    <property type="evidence" value="ECO:0007669"/>
    <property type="project" value="TreeGrafter"/>
</dbReference>
<feature type="region of interest" description="Disordered" evidence="5">
    <location>
        <begin position="275"/>
        <end position="305"/>
    </location>
</feature>
<dbReference type="AlphaFoldDB" id="A0A1I7KB37"/>
<dbReference type="InterPro" id="IPR004518">
    <property type="entry name" value="MazG-like_dom"/>
</dbReference>
<evidence type="ECO:0000256" key="1">
    <source>
        <dbReference type="ARBA" id="ARBA00052141"/>
    </source>
</evidence>
<evidence type="ECO:0000256" key="2">
    <source>
        <dbReference type="ARBA" id="ARBA00061115"/>
    </source>
</evidence>
<dbReference type="GO" id="GO:0046052">
    <property type="term" value="P:UTP catabolic process"/>
    <property type="evidence" value="ECO:0007669"/>
    <property type="project" value="TreeGrafter"/>
</dbReference>
<dbReference type="Pfam" id="PF03819">
    <property type="entry name" value="MazG"/>
    <property type="match status" value="2"/>
</dbReference>
<comment type="similarity">
    <text evidence="2">Belongs to the nucleoside triphosphate pyrophosphohydrolase family.</text>
</comment>
<accession>A0A1I7KB37</accession>
<dbReference type="GO" id="GO:0046076">
    <property type="term" value="P:dTTP catabolic process"/>
    <property type="evidence" value="ECO:0007669"/>
    <property type="project" value="TreeGrafter"/>
</dbReference>
<evidence type="ECO:0000259" key="6">
    <source>
        <dbReference type="Pfam" id="PF03819"/>
    </source>
</evidence>
<dbReference type="GO" id="GO:0046061">
    <property type="term" value="P:dATP catabolic process"/>
    <property type="evidence" value="ECO:0007669"/>
    <property type="project" value="TreeGrafter"/>
</dbReference>
<comment type="catalytic activity">
    <reaction evidence="1">
        <text>ATP + H2O = AMP + diphosphate + H(+)</text>
        <dbReference type="Rhea" id="RHEA:14245"/>
        <dbReference type="ChEBI" id="CHEBI:15377"/>
        <dbReference type="ChEBI" id="CHEBI:15378"/>
        <dbReference type="ChEBI" id="CHEBI:30616"/>
        <dbReference type="ChEBI" id="CHEBI:33019"/>
        <dbReference type="ChEBI" id="CHEBI:456215"/>
        <dbReference type="EC" id="3.6.1.8"/>
    </reaction>
</comment>
<dbReference type="CDD" id="cd11528">
    <property type="entry name" value="NTP-PPase_MazG_Nterm"/>
    <property type="match status" value="1"/>
</dbReference>
<dbReference type="GO" id="GO:0047693">
    <property type="term" value="F:ATP diphosphatase activity"/>
    <property type="evidence" value="ECO:0007669"/>
    <property type="project" value="UniProtKB-EC"/>
</dbReference>
<reference evidence="8" key="1">
    <citation type="submission" date="2016-10" db="EMBL/GenBank/DDBJ databases">
        <authorList>
            <person name="Varghese N."/>
            <person name="Submissions S."/>
        </authorList>
    </citation>
    <scope>NUCLEOTIDE SEQUENCE [LARGE SCALE GENOMIC DNA]</scope>
    <source>
        <strain evidence="8">CGMCC 1.6981</strain>
    </source>
</reference>
<evidence type="ECO:0000313" key="8">
    <source>
        <dbReference type="Proteomes" id="UP000198693"/>
    </source>
</evidence>
<evidence type="ECO:0000256" key="4">
    <source>
        <dbReference type="ARBA" id="ARBA00074799"/>
    </source>
</evidence>
<dbReference type="InterPro" id="IPR048011">
    <property type="entry name" value="NTP-PPase_MazG-like_C"/>
</dbReference>
<dbReference type="Gene3D" id="1.10.287.1080">
    <property type="entry name" value="MazG-like"/>
    <property type="match status" value="2"/>
</dbReference>
<dbReference type="PANTHER" id="PTHR30522">
    <property type="entry name" value="NUCLEOSIDE TRIPHOSPHATE PYROPHOSPHOHYDROLASE"/>
    <property type="match status" value="1"/>
</dbReference>
<dbReference type="CDD" id="cd11529">
    <property type="entry name" value="NTP-PPase_MazG_Cterm"/>
    <property type="match status" value="1"/>
</dbReference>
<dbReference type="FunFam" id="1.10.287.1080:FF:000003">
    <property type="entry name" value="Nucleoside triphosphate pyrophosphohydrolase"/>
    <property type="match status" value="1"/>
</dbReference>
<dbReference type="OrthoDB" id="9808939at2"/>
<organism evidence="7 8">
    <name type="scientific">Halomonas korlensis</name>
    <dbReference type="NCBI Taxonomy" id="463301"/>
    <lineage>
        <taxon>Bacteria</taxon>
        <taxon>Pseudomonadati</taxon>
        <taxon>Pseudomonadota</taxon>
        <taxon>Gammaproteobacteria</taxon>
        <taxon>Oceanospirillales</taxon>
        <taxon>Halomonadaceae</taxon>
        <taxon>Halomonas</taxon>
    </lineage>
</organism>
<evidence type="ECO:0000256" key="5">
    <source>
        <dbReference type="SAM" id="MobiDB-lite"/>
    </source>
</evidence>
<feature type="domain" description="NTP pyrophosphohydrolase MazG-like" evidence="6">
    <location>
        <begin position="33"/>
        <end position="104"/>
    </location>
</feature>
<dbReference type="GO" id="GO:0046047">
    <property type="term" value="P:TTP catabolic process"/>
    <property type="evidence" value="ECO:0007669"/>
    <property type="project" value="TreeGrafter"/>
</dbReference>
<feature type="compositionally biased region" description="Polar residues" evidence="5">
    <location>
        <begin position="291"/>
        <end position="305"/>
    </location>
</feature>
<keyword evidence="8" id="KW-1185">Reference proteome</keyword>
<dbReference type="SUPFAM" id="SSF101386">
    <property type="entry name" value="all-alpha NTP pyrophosphatases"/>
    <property type="match status" value="2"/>
</dbReference>
<dbReference type="EMBL" id="FPBP01000017">
    <property type="protein sequence ID" value="SFU94642.1"/>
    <property type="molecule type" value="Genomic_DNA"/>
</dbReference>
<dbReference type="Proteomes" id="UP000198693">
    <property type="component" value="Unassembled WGS sequence"/>
</dbReference>
<name>A0A1I7KB37_9GAMM</name>
<dbReference type="PANTHER" id="PTHR30522:SF0">
    <property type="entry name" value="NUCLEOSIDE TRIPHOSPHATE PYROPHOSPHOHYDROLASE"/>
    <property type="match status" value="1"/>
</dbReference>
<gene>
    <name evidence="7" type="ORF">SAMN04487955_11721</name>
</gene>
<sequence length="305" mass="34236">MSDTRYDLDALLTLMAVLRDPQQGCPWDVKQDWDSIVPHTLEEAYEVADAIERRAFDELPGELGDLLFQVVYYAQFGAEQERFDFRDVIDVLTAKMLRRHPHVFPDGTLASRRPPGVATEQVEARLVHSRWEHLKAEERAERTEGSELVSVLDDVPRTLPALTRAGKLSKRAARVGFDWPDSRGVIEKIREELAEVEQALDHGDHDHAVEEIGDLLFAVTNLARTLRADPEQCLRATNAKFERRFRHVEAALEAEGVSLPDAGLAAMEHHWTAAKVQERADATQGAPIEPSSRSLTSSVSGDHRP</sequence>
<dbReference type="FunFam" id="1.10.287.1080:FF:000001">
    <property type="entry name" value="Nucleoside triphosphate pyrophosphohydrolase"/>
    <property type="match status" value="1"/>
</dbReference>
<dbReference type="EC" id="3.6.1.8" evidence="3"/>
<evidence type="ECO:0000256" key="3">
    <source>
        <dbReference type="ARBA" id="ARBA00066372"/>
    </source>
</evidence>
<feature type="domain" description="NTP pyrophosphohydrolase MazG-like" evidence="6">
    <location>
        <begin position="186"/>
        <end position="248"/>
    </location>
</feature>
<protein>
    <recommendedName>
        <fullName evidence="4">Nucleoside triphosphate pyrophosphohydrolase</fullName>
        <ecNumber evidence="3">3.6.1.8</ecNumber>
    </recommendedName>
</protein>
<dbReference type="GO" id="GO:0006203">
    <property type="term" value="P:dGTP catabolic process"/>
    <property type="evidence" value="ECO:0007669"/>
    <property type="project" value="TreeGrafter"/>
</dbReference>
<dbReference type="NCBIfam" id="NF007113">
    <property type="entry name" value="PRK09562.1"/>
    <property type="match status" value="1"/>
</dbReference>
<proteinExistence type="inferred from homology"/>